<protein>
    <submittedName>
        <fullName evidence="1">Uncharacterized protein</fullName>
    </submittedName>
</protein>
<dbReference type="Proteomes" id="UP000399805">
    <property type="component" value="Unassembled WGS sequence"/>
</dbReference>
<evidence type="ECO:0000313" key="2">
    <source>
        <dbReference type="Proteomes" id="UP000399805"/>
    </source>
</evidence>
<proteinExistence type="predicted"/>
<dbReference type="AlphaFoldDB" id="A0A6I8M2E4"/>
<name>A0A6I8M2E4_9PSEU</name>
<keyword evidence="2" id="KW-1185">Reference proteome</keyword>
<dbReference type="EMBL" id="CABVGP010000003">
    <property type="protein sequence ID" value="VVJ24630.1"/>
    <property type="molecule type" value="Genomic_DNA"/>
</dbReference>
<organism evidence="1 2">
    <name type="scientific">Amycolatopsis camponoti</name>
    <dbReference type="NCBI Taxonomy" id="2606593"/>
    <lineage>
        <taxon>Bacteria</taxon>
        <taxon>Bacillati</taxon>
        <taxon>Actinomycetota</taxon>
        <taxon>Actinomycetes</taxon>
        <taxon>Pseudonocardiales</taxon>
        <taxon>Pseudonocardiaceae</taxon>
        <taxon>Amycolatopsis</taxon>
    </lineage>
</organism>
<evidence type="ECO:0000313" key="1">
    <source>
        <dbReference type="EMBL" id="VVJ24630.1"/>
    </source>
</evidence>
<accession>A0A6I8M2E4</accession>
<sequence length="330" mass="33989">MTCTFSGPGAKNSERCPRQGWFFASIPRYLLTVYPRLNVLVVALLCALLTAGCATTQAAPEPSSGPTPLTASAALGDFATVDYCSLLDVPAVAPGAVTTPTFENCRADAGGRTILVGPLAFDSDPNIKPYDYLGPVPDGVAVQQSMFNDRSTCTRAITFADGNRLDLSVTDGGGDQAGRCGVADAAVGSVLSTVTANKVKRLNFPDRSWGLVAPCVLLDKPDLEAVAGAGSRPATGLSGHSCIRGKVSFKLTVETDEAAAPPEQLGGREARVRLAGAFCLVDTTQPARGLPGHRELAELSVVETAGTAGDGTCALARTAANTILPLLPRG</sequence>
<reference evidence="1 2" key="1">
    <citation type="submission" date="2019-09" db="EMBL/GenBank/DDBJ databases">
        <authorList>
            <person name="Leyn A S."/>
        </authorList>
    </citation>
    <scope>NUCLEOTIDE SEQUENCE [LARGE SCALE GENOMIC DNA]</scope>
    <source>
        <strain evidence="1">AA231_1</strain>
    </source>
</reference>
<gene>
    <name evidence="1" type="ORF">AA23TX_09495</name>
</gene>